<dbReference type="Proteomes" id="UP000053989">
    <property type="component" value="Unassembled WGS sequence"/>
</dbReference>
<dbReference type="OrthoDB" id="2662702at2759"/>
<dbReference type="HOGENOM" id="CLU_1403201_0_0_1"/>
<dbReference type="InParanoid" id="A0A0C2ZT66"/>
<evidence type="ECO:0000313" key="1">
    <source>
        <dbReference type="EMBL" id="KIM64703.1"/>
    </source>
</evidence>
<sequence>MQTLDAQALSTEDWQTIAENSEDPLDNDDVEGWVDEIPLLTCEERGTLENQVRPVRIALAKIRKLAFKIIHSTTIVLLAWDATCAEMGFKQKRIPRDVSTHWNSAFNMLDVGISYQDVVEVVTNKRKLRLTELAIDEHEWELLRQLRSMLKVRMKAYLMFDTTKQITIGPEGCHAVLFTLNTKPRHGNPGDGLH</sequence>
<proteinExistence type="predicted"/>
<keyword evidence="2" id="KW-1185">Reference proteome</keyword>
<organism evidence="1 2">
    <name type="scientific">Scleroderma citrinum Foug A</name>
    <dbReference type="NCBI Taxonomy" id="1036808"/>
    <lineage>
        <taxon>Eukaryota</taxon>
        <taxon>Fungi</taxon>
        <taxon>Dikarya</taxon>
        <taxon>Basidiomycota</taxon>
        <taxon>Agaricomycotina</taxon>
        <taxon>Agaricomycetes</taxon>
        <taxon>Agaricomycetidae</taxon>
        <taxon>Boletales</taxon>
        <taxon>Sclerodermatineae</taxon>
        <taxon>Sclerodermataceae</taxon>
        <taxon>Scleroderma</taxon>
    </lineage>
</organism>
<dbReference type="EMBL" id="KN822027">
    <property type="protein sequence ID" value="KIM64703.1"/>
    <property type="molecule type" value="Genomic_DNA"/>
</dbReference>
<reference evidence="2" key="2">
    <citation type="submission" date="2015-01" db="EMBL/GenBank/DDBJ databases">
        <title>Evolutionary Origins and Diversification of the Mycorrhizal Mutualists.</title>
        <authorList>
            <consortium name="DOE Joint Genome Institute"/>
            <consortium name="Mycorrhizal Genomics Consortium"/>
            <person name="Kohler A."/>
            <person name="Kuo A."/>
            <person name="Nagy L.G."/>
            <person name="Floudas D."/>
            <person name="Copeland A."/>
            <person name="Barry K.W."/>
            <person name="Cichocki N."/>
            <person name="Veneault-Fourrey C."/>
            <person name="LaButti K."/>
            <person name="Lindquist E.A."/>
            <person name="Lipzen A."/>
            <person name="Lundell T."/>
            <person name="Morin E."/>
            <person name="Murat C."/>
            <person name="Riley R."/>
            <person name="Ohm R."/>
            <person name="Sun H."/>
            <person name="Tunlid A."/>
            <person name="Henrissat B."/>
            <person name="Grigoriev I.V."/>
            <person name="Hibbett D.S."/>
            <person name="Martin F."/>
        </authorList>
    </citation>
    <scope>NUCLEOTIDE SEQUENCE [LARGE SCALE GENOMIC DNA]</scope>
    <source>
        <strain evidence="2">Foug A</strain>
    </source>
</reference>
<evidence type="ECO:0000313" key="2">
    <source>
        <dbReference type="Proteomes" id="UP000053989"/>
    </source>
</evidence>
<accession>A0A0C2ZT66</accession>
<dbReference type="AlphaFoldDB" id="A0A0C2ZT66"/>
<reference evidence="1 2" key="1">
    <citation type="submission" date="2014-04" db="EMBL/GenBank/DDBJ databases">
        <authorList>
            <consortium name="DOE Joint Genome Institute"/>
            <person name="Kuo A."/>
            <person name="Kohler A."/>
            <person name="Nagy L.G."/>
            <person name="Floudas D."/>
            <person name="Copeland A."/>
            <person name="Barry K.W."/>
            <person name="Cichocki N."/>
            <person name="Veneault-Fourrey C."/>
            <person name="LaButti K."/>
            <person name="Lindquist E.A."/>
            <person name="Lipzen A."/>
            <person name="Lundell T."/>
            <person name="Morin E."/>
            <person name="Murat C."/>
            <person name="Sun H."/>
            <person name="Tunlid A."/>
            <person name="Henrissat B."/>
            <person name="Grigoriev I.V."/>
            <person name="Hibbett D.S."/>
            <person name="Martin F."/>
            <person name="Nordberg H.P."/>
            <person name="Cantor M.N."/>
            <person name="Hua S.X."/>
        </authorList>
    </citation>
    <scope>NUCLEOTIDE SEQUENCE [LARGE SCALE GENOMIC DNA]</scope>
    <source>
        <strain evidence="1 2">Foug A</strain>
    </source>
</reference>
<protein>
    <submittedName>
        <fullName evidence="1">Uncharacterized protein</fullName>
    </submittedName>
</protein>
<name>A0A0C2ZT66_9AGAM</name>
<gene>
    <name evidence="1" type="ORF">SCLCIDRAFT_114537</name>
</gene>